<sequence>MWKDISSARFDCDLQLAVIERGTPHELVFPCRRTPEGWENAENGRLVDVSPTHWREWEQTMTLSRS</sequence>
<accession>A0A1T4L9I9</accession>
<name>A0A1T4L9I9_9HYPH</name>
<dbReference type="EMBL" id="FUXL01000001">
    <property type="protein sequence ID" value="SJZ51177.1"/>
    <property type="molecule type" value="Genomic_DNA"/>
</dbReference>
<dbReference type="STRING" id="1365950.SAMN05428963_101116"/>
<evidence type="ECO:0000313" key="1">
    <source>
        <dbReference type="EMBL" id="SJZ51177.1"/>
    </source>
</evidence>
<proteinExistence type="predicted"/>
<reference evidence="1 2" key="1">
    <citation type="submission" date="2017-02" db="EMBL/GenBank/DDBJ databases">
        <authorList>
            <person name="Peterson S.W."/>
        </authorList>
    </citation>
    <scope>NUCLEOTIDE SEQUENCE [LARGE SCALE GENOMIC DNA]</scope>
    <source>
        <strain evidence="1 2">USBA 369</strain>
    </source>
</reference>
<dbReference type="Proteomes" id="UP000190135">
    <property type="component" value="Unassembled WGS sequence"/>
</dbReference>
<dbReference type="AlphaFoldDB" id="A0A1T4L9I9"/>
<protein>
    <submittedName>
        <fullName evidence="1">Uncharacterized protein</fullName>
    </submittedName>
</protein>
<gene>
    <name evidence="1" type="ORF">SAMN05428963_101116</name>
</gene>
<evidence type="ECO:0000313" key="2">
    <source>
        <dbReference type="Proteomes" id="UP000190135"/>
    </source>
</evidence>
<keyword evidence="2" id="KW-1185">Reference proteome</keyword>
<organism evidence="1 2">
    <name type="scientific">Consotaella salsifontis</name>
    <dbReference type="NCBI Taxonomy" id="1365950"/>
    <lineage>
        <taxon>Bacteria</taxon>
        <taxon>Pseudomonadati</taxon>
        <taxon>Pseudomonadota</taxon>
        <taxon>Alphaproteobacteria</taxon>
        <taxon>Hyphomicrobiales</taxon>
        <taxon>Aurantimonadaceae</taxon>
        <taxon>Consotaella</taxon>
    </lineage>
</organism>
<dbReference type="OrthoDB" id="9806245at2"/>